<protein>
    <submittedName>
        <fullName evidence="2">Uncharacterized protein</fullName>
    </submittedName>
</protein>
<feature type="region of interest" description="Disordered" evidence="1">
    <location>
        <begin position="23"/>
        <end position="50"/>
    </location>
</feature>
<name>A0AA87ZDH0_FICCA</name>
<sequence length="112" mass="12678">MMMSLNSSPKHPFKNGLEIQFNLEPAESHSQHSTLATTRPAERTILPRSALSARWPEKGSREFAFSPSALRYASVWAPPAFQPLIPPSPRGRAHLSLPQLIKPRQLLWERKN</sequence>
<evidence type="ECO:0000256" key="1">
    <source>
        <dbReference type="SAM" id="MobiDB-lite"/>
    </source>
</evidence>
<dbReference type="AlphaFoldDB" id="A0AA87ZDH0"/>
<reference evidence="2" key="1">
    <citation type="submission" date="2023-07" db="EMBL/GenBank/DDBJ databases">
        <title>draft genome sequence of fig (Ficus carica).</title>
        <authorList>
            <person name="Takahashi T."/>
            <person name="Nishimura K."/>
        </authorList>
    </citation>
    <scope>NUCLEOTIDE SEQUENCE</scope>
</reference>
<organism evidence="2 3">
    <name type="scientific">Ficus carica</name>
    <name type="common">Common fig</name>
    <dbReference type="NCBI Taxonomy" id="3494"/>
    <lineage>
        <taxon>Eukaryota</taxon>
        <taxon>Viridiplantae</taxon>
        <taxon>Streptophyta</taxon>
        <taxon>Embryophyta</taxon>
        <taxon>Tracheophyta</taxon>
        <taxon>Spermatophyta</taxon>
        <taxon>Magnoliopsida</taxon>
        <taxon>eudicotyledons</taxon>
        <taxon>Gunneridae</taxon>
        <taxon>Pentapetalae</taxon>
        <taxon>rosids</taxon>
        <taxon>fabids</taxon>
        <taxon>Rosales</taxon>
        <taxon>Moraceae</taxon>
        <taxon>Ficeae</taxon>
        <taxon>Ficus</taxon>
    </lineage>
</organism>
<keyword evidence="3" id="KW-1185">Reference proteome</keyword>
<dbReference type="EMBL" id="BTGU01000003">
    <property type="protein sequence ID" value="GMN30530.1"/>
    <property type="molecule type" value="Genomic_DNA"/>
</dbReference>
<comment type="caution">
    <text evidence="2">The sequence shown here is derived from an EMBL/GenBank/DDBJ whole genome shotgun (WGS) entry which is preliminary data.</text>
</comment>
<evidence type="ECO:0000313" key="2">
    <source>
        <dbReference type="EMBL" id="GMN30530.1"/>
    </source>
</evidence>
<accession>A0AA87ZDH0</accession>
<dbReference type="Proteomes" id="UP001187192">
    <property type="component" value="Unassembled WGS sequence"/>
</dbReference>
<evidence type="ECO:0000313" key="3">
    <source>
        <dbReference type="Proteomes" id="UP001187192"/>
    </source>
</evidence>
<proteinExistence type="predicted"/>
<gene>
    <name evidence="2" type="ORF">TIFTF001_002839</name>
</gene>